<dbReference type="InterPro" id="IPR028082">
    <property type="entry name" value="Peripla_BP_I"/>
</dbReference>
<comment type="caution">
    <text evidence="4">The sequence shown here is derived from an EMBL/GenBank/DDBJ whole genome shotgun (WGS) entry which is preliminary data.</text>
</comment>
<organism evidence="4 5">
    <name type="scientific">Streptomyces antioxidans</name>
    <dbReference type="NCBI Taxonomy" id="1507734"/>
    <lineage>
        <taxon>Bacteria</taxon>
        <taxon>Bacillati</taxon>
        <taxon>Actinomycetota</taxon>
        <taxon>Actinomycetes</taxon>
        <taxon>Kitasatosporales</taxon>
        <taxon>Streptomycetaceae</taxon>
        <taxon>Streptomyces</taxon>
    </lineage>
</organism>
<proteinExistence type="inferred from homology"/>
<accession>A0A1V4D1E2</accession>
<keyword evidence="2" id="KW-0732">Signal</keyword>
<evidence type="ECO:0000256" key="1">
    <source>
        <dbReference type="ARBA" id="ARBA00010062"/>
    </source>
</evidence>
<dbReference type="EMBL" id="LAKD02000055">
    <property type="protein sequence ID" value="OPF76914.1"/>
    <property type="molecule type" value="Genomic_DNA"/>
</dbReference>
<sequence length="415" mass="44554">MAVATAVVLLSAGLSACGADSGGDIVRLGAILPMTGANATYGKPLRQAAELAVNRVNAAGGITVDGRARKVELAVYDDGTAYAKNIPQVFPQAVLRDHVPFLMTAWSTYNVAPLLKANPVPTVDVLAATWQPPVTDLDDHVFLLRPFTPDIIPGVPTYMKKKYKARRIAYIGPDEAFANGQLASLKEAAAKSGSRVVSEVRYPADSTDLSSSVRKALASHPEAIHVGGSTQAVAPLLTQLYQAGSKIPVSMYTGMTPDQARDLIGPGLYGRVMAHVHEFEGVTPQTNPSRAAQQFGKDFKQRYRSYGIDLTQWSYDAVWIAKAAMEKADTVTDKEAISDALRDLTVPSATVTGWRKRGGERLFNKQRQATSLSVAMSWDTAHNTWAPSYYYTAGLPGQTVRRADVTAPDTSATKG</sequence>
<dbReference type="Proteomes" id="UP000033615">
    <property type="component" value="Unassembled WGS sequence"/>
</dbReference>
<dbReference type="PANTHER" id="PTHR30483:SF6">
    <property type="entry name" value="PERIPLASMIC BINDING PROTEIN OF ABC TRANSPORTER FOR NATURAL AMINO ACIDS"/>
    <property type="match status" value="1"/>
</dbReference>
<dbReference type="Gene3D" id="3.40.50.2300">
    <property type="match status" value="2"/>
</dbReference>
<dbReference type="AlphaFoldDB" id="A0A1V4D1E2"/>
<dbReference type="Pfam" id="PF13458">
    <property type="entry name" value="Peripla_BP_6"/>
    <property type="match status" value="1"/>
</dbReference>
<evidence type="ECO:0000259" key="3">
    <source>
        <dbReference type="Pfam" id="PF13458"/>
    </source>
</evidence>
<dbReference type="InterPro" id="IPR051010">
    <property type="entry name" value="BCAA_transport"/>
</dbReference>
<dbReference type="InterPro" id="IPR028081">
    <property type="entry name" value="Leu-bd"/>
</dbReference>
<keyword evidence="5" id="KW-1185">Reference proteome</keyword>
<protein>
    <submittedName>
        <fullName evidence="4">Branched-chain amino acid ABC transporter substrate-binding protein</fullName>
    </submittedName>
</protein>
<feature type="domain" description="Leucine-binding protein" evidence="3">
    <location>
        <begin position="26"/>
        <end position="355"/>
    </location>
</feature>
<evidence type="ECO:0000313" key="5">
    <source>
        <dbReference type="Proteomes" id="UP000033615"/>
    </source>
</evidence>
<dbReference type="SUPFAM" id="SSF53822">
    <property type="entry name" value="Periplasmic binding protein-like I"/>
    <property type="match status" value="1"/>
</dbReference>
<dbReference type="PANTHER" id="PTHR30483">
    <property type="entry name" value="LEUCINE-SPECIFIC-BINDING PROTEIN"/>
    <property type="match status" value="1"/>
</dbReference>
<gene>
    <name evidence="4" type="ORF">VT50_0222235</name>
</gene>
<evidence type="ECO:0000256" key="2">
    <source>
        <dbReference type="ARBA" id="ARBA00022729"/>
    </source>
</evidence>
<comment type="similarity">
    <text evidence="1">Belongs to the leucine-binding protein family.</text>
</comment>
<name>A0A1V4D1E2_9ACTN</name>
<evidence type="ECO:0000313" key="4">
    <source>
        <dbReference type="EMBL" id="OPF76914.1"/>
    </source>
</evidence>
<reference evidence="4" key="1">
    <citation type="submission" date="2016-12" db="EMBL/GenBank/DDBJ databases">
        <title>Genome sequence of Streptomyces antioxidans MUSC 164.</title>
        <authorList>
            <person name="Lee L.-H."/>
            <person name="Ser H.-L."/>
        </authorList>
    </citation>
    <scope>NUCLEOTIDE SEQUENCE [LARGE SCALE GENOMIC DNA]</scope>
    <source>
        <strain evidence="4">MUSC 164</strain>
    </source>
</reference>